<name>A0A7V4TJ99_9BACT</name>
<proteinExistence type="predicted"/>
<dbReference type="CDD" id="cd05403">
    <property type="entry name" value="NT_KNTase_like"/>
    <property type="match status" value="1"/>
</dbReference>
<dbReference type="InterPro" id="IPR043519">
    <property type="entry name" value="NT_sf"/>
</dbReference>
<comment type="caution">
    <text evidence="2">The sequence shown here is derived from an EMBL/GenBank/DDBJ whole genome shotgun (WGS) entry which is preliminary data.</text>
</comment>
<dbReference type="Pfam" id="PF18765">
    <property type="entry name" value="Polbeta"/>
    <property type="match status" value="1"/>
</dbReference>
<reference evidence="2" key="1">
    <citation type="journal article" date="2020" name="mSystems">
        <title>Genome- and Community-Level Interaction Insights into Carbon Utilization and Element Cycling Functions of Hydrothermarchaeota in Hydrothermal Sediment.</title>
        <authorList>
            <person name="Zhou Z."/>
            <person name="Liu Y."/>
            <person name="Xu W."/>
            <person name="Pan J."/>
            <person name="Luo Z.H."/>
            <person name="Li M."/>
        </authorList>
    </citation>
    <scope>NUCLEOTIDE SEQUENCE [LARGE SCALE GENOMIC DNA]</scope>
    <source>
        <strain evidence="2">SpSt-82</strain>
    </source>
</reference>
<dbReference type="AlphaFoldDB" id="A0A7V4TJ99"/>
<dbReference type="Gene3D" id="3.30.460.10">
    <property type="entry name" value="Beta Polymerase, domain 2"/>
    <property type="match status" value="1"/>
</dbReference>
<dbReference type="EMBL" id="DTIY01000050">
    <property type="protein sequence ID" value="HGY39568.1"/>
    <property type="molecule type" value="Genomic_DNA"/>
</dbReference>
<dbReference type="SUPFAM" id="SSF81301">
    <property type="entry name" value="Nucleotidyltransferase"/>
    <property type="match status" value="1"/>
</dbReference>
<dbReference type="InterPro" id="IPR041633">
    <property type="entry name" value="Polbeta"/>
</dbReference>
<keyword evidence="2" id="KW-0808">Transferase</keyword>
<sequence length="113" mass="13499">MGKFSTHLWTRLLEEKRENRERERMETLESVCKSLREYFSLKKVQAVYLCGSLTREGEFDSFSDIDVAVEGLEEDYFTTLCELEELLKRDVDLIELRRCPFRERILKEGVRVL</sequence>
<feature type="domain" description="Polymerase beta nucleotidyltransferase" evidence="1">
    <location>
        <begin position="35"/>
        <end position="112"/>
    </location>
</feature>
<protein>
    <submittedName>
        <fullName evidence="2">Nucleotidyltransferase domain-containing protein</fullName>
    </submittedName>
</protein>
<dbReference type="GO" id="GO:0016740">
    <property type="term" value="F:transferase activity"/>
    <property type="evidence" value="ECO:0007669"/>
    <property type="project" value="UniProtKB-KW"/>
</dbReference>
<gene>
    <name evidence="2" type="ORF">ENW11_07190</name>
</gene>
<evidence type="ECO:0000259" key="1">
    <source>
        <dbReference type="Pfam" id="PF18765"/>
    </source>
</evidence>
<accession>A0A7V4TJ99</accession>
<organism evidence="2">
    <name type="scientific">Candidatus Caldatribacterium saccharofermentans</name>
    <dbReference type="NCBI Taxonomy" id="1454753"/>
    <lineage>
        <taxon>Bacteria</taxon>
        <taxon>Pseudomonadati</taxon>
        <taxon>Atribacterota</taxon>
        <taxon>Atribacteria</taxon>
        <taxon>Atribacterales</taxon>
        <taxon>Candidatus Caldatribacteriaceae</taxon>
        <taxon>Candidatus Caldatribacterium</taxon>
    </lineage>
</organism>
<evidence type="ECO:0000313" key="2">
    <source>
        <dbReference type="EMBL" id="HGY39568.1"/>
    </source>
</evidence>